<dbReference type="Proteomes" id="UP001236270">
    <property type="component" value="Unassembled WGS sequence"/>
</dbReference>
<evidence type="ECO:0000313" key="1">
    <source>
        <dbReference type="EMBL" id="KMK15833.1"/>
    </source>
</evidence>
<dbReference type="PATRIC" id="fig|61647.13.peg.4173"/>
<dbReference type="SUPFAM" id="SSF54857">
    <property type="entry name" value="DNA damage-inducible protein DinI"/>
    <property type="match status" value="1"/>
</dbReference>
<dbReference type="KEGG" id="pge:LG71_19080"/>
<dbReference type="InterPro" id="IPR036687">
    <property type="entry name" value="DinI-like_sf"/>
</dbReference>
<reference evidence="2" key="2">
    <citation type="submission" date="2023-08" db="EMBL/GenBank/DDBJ databases">
        <title>WGS of pathogenic bacterial species, Los Angeles County Public Health Laboratories.</title>
        <authorList>
            <person name="Garrigues J.M."/>
            <person name="Green N.M."/>
        </authorList>
    </citation>
    <scope>NUCLEOTIDE SEQUENCE</scope>
    <source>
        <strain evidence="2">LACPHL-BACT-2023-00068</strain>
    </source>
</reference>
<sequence>MRIEVTIARTTVLPAGALDALANELSRRIDSQFPDQQGQVTVRYAAANNLTVFGGAKDDKARITDILQETWESADDWFITD</sequence>
<protein>
    <submittedName>
        <fullName evidence="2">DNA damage-inducible protein I</fullName>
    </submittedName>
</protein>
<dbReference type="AlphaFoldDB" id="A0A089PUH5"/>
<dbReference type="PANTHER" id="PTHR36572">
    <property type="entry name" value="DNA DAMAGE-INDUCIBLE PROTEIN I-RELATED"/>
    <property type="match status" value="1"/>
</dbReference>
<comment type="caution">
    <text evidence="1">The sequence shown here is derived from an EMBL/GenBank/DDBJ whole genome shotgun (WGS) entry which is preliminary data.</text>
</comment>
<dbReference type="eggNOG" id="ENOG5032TF2">
    <property type="taxonomic scope" value="Bacteria"/>
</dbReference>
<gene>
    <name evidence="2" type="primary">dinI</name>
    <name evidence="1" type="ORF">ABW06_04285</name>
    <name evidence="2" type="ORF">RBJ30_02020</name>
</gene>
<dbReference type="InterPro" id="IPR010391">
    <property type="entry name" value="DNA_damage-inducible_DinI-like"/>
</dbReference>
<evidence type="ECO:0000313" key="2">
    <source>
        <dbReference type="EMBL" id="MDQ2307884.1"/>
    </source>
</evidence>
<reference evidence="1 3" key="1">
    <citation type="submission" date="2015-05" db="EMBL/GenBank/DDBJ databases">
        <title>Genome sequences of Pluralibacter gergoviae.</title>
        <authorList>
            <person name="Greninger A.L."/>
            <person name="Miller S."/>
        </authorList>
    </citation>
    <scope>NUCLEOTIDE SEQUENCE [LARGE SCALE GENOMIC DNA]</scope>
    <source>
        <strain evidence="1 3">JS81F13</strain>
    </source>
</reference>
<dbReference type="NCBIfam" id="NF007893">
    <property type="entry name" value="PRK10597.1"/>
    <property type="match status" value="1"/>
</dbReference>
<dbReference type="Gene3D" id="3.30.910.10">
    <property type="entry name" value="DinI-like"/>
    <property type="match status" value="1"/>
</dbReference>
<dbReference type="GeneID" id="61384556"/>
<dbReference type="STRING" id="61647.LG71_19080"/>
<proteinExistence type="predicted"/>
<dbReference type="OrthoDB" id="6590090at2"/>
<dbReference type="GO" id="GO:0009432">
    <property type="term" value="P:SOS response"/>
    <property type="evidence" value="ECO:0007669"/>
    <property type="project" value="TreeGrafter"/>
</dbReference>
<organism evidence="1 3">
    <name type="scientific">Pluralibacter gergoviae</name>
    <name type="common">Enterobacter gergoviae</name>
    <dbReference type="NCBI Taxonomy" id="61647"/>
    <lineage>
        <taxon>Bacteria</taxon>
        <taxon>Pseudomonadati</taxon>
        <taxon>Pseudomonadota</taxon>
        <taxon>Gammaproteobacteria</taxon>
        <taxon>Enterobacterales</taxon>
        <taxon>Enterobacteriaceae</taxon>
        <taxon>Pluralibacter</taxon>
    </lineage>
</organism>
<dbReference type="EMBL" id="JAVDNV010000001">
    <property type="protein sequence ID" value="MDQ2307884.1"/>
    <property type="molecule type" value="Genomic_DNA"/>
</dbReference>
<dbReference type="RefSeq" id="WP_043084588.1">
    <property type="nucleotide sequence ID" value="NZ_CACVCI010000001.1"/>
</dbReference>
<dbReference type="EMBL" id="LDZF01000003">
    <property type="protein sequence ID" value="KMK15833.1"/>
    <property type="molecule type" value="Genomic_DNA"/>
</dbReference>
<evidence type="ECO:0000313" key="3">
    <source>
        <dbReference type="Proteomes" id="UP000036196"/>
    </source>
</evidence>
<dbReference type="Proteomes" id="UP000036196">
    <property type="component" value="Unassembled WGS sequence"/>
</dbReference>
<dbReference type="PANTHER" id="PTHR36572:SF2">
    <property type="entry name" value="DNA DAMAGE-INDUCIBLE PROTEIN I"/>
    <property type="match status" value="1"/>
</dbReference>
<keyword evidence="3" id="KW-1185">Reference proteome</keyword>
<dbReference type="Pfam" id="PF06183">
    <property type="entry name" value="DinI"/>
    <property type="match status" value="1"/>
</dbReference>
<accession>A0A089PUH5</accession>
<name>A0A089PUH5_PLUGE</name>